<evidence type="ECO:0000259" key="10">
    <source>
        <dbReference type="Pfam" id="PF01406"/>
    </source>
</evidence>
<feature type="binding site" evidence="9">
    <location>
        <position position="283"/>
    </location>
    <ligand>
        <name>ATP</name>
        <dbReference type="ChEBI" id="CHEBI:30616"/>
    </ligand>
</feature>
<evidence type="ECO:0000313" key="12">
    <source>
        <dbReference type="Proteomes" id="UP000178930"/>
    </source>
</evidence>
<keyword evidence="2 9" id="KW-0436">Ligase</keyword>
<name>A0A1G1XTS1_9BACT</name>
<dbReference type="Gene3D" id="1.20.120.1910">
    <property type="entry name" value="Cysteine-tRNA ligase, C-terminal anti-codon recognition domain"/>
    <property type="match status" value="1"/>
</dbReference>
<reference evidence="11 12" key="1">
    <citation type="journal article" date="2016" name="Nat. Commun.">
        <title>Thousands of microbial genomes shed light on interconnected biogeochemical processes in an aquifer system.</title>
        <authorList>
            <person name="Anantharaman K."/>
            <person name="Brown C.T."/>
            <person name="Hug L.A."/>
            <person name="Sharon I."/>
            <person name="Castelle C.J."/>
            <person name="Probst A.J."/>
            <person name="Thomas B.C."/>
            <person name="Singh A."/>
            <person name="Wilkins M.J."/>
            <person name="Karaoz U."/>
            <person name="Brodie E.L."/>
            <person name="Williams K.H."/>
            <person name="Hubbard S.S."/>
            <person name="Banfield J.F."/>
        </authorList>
    </citation>
    <scope>NUCLEOTIDE SEQUENCE [LARGE SCALE GENOMIC DNA]</scope>
</reference>
<feature type="binding site" evidence="9">
    <location>
        <position position="248"/>
    </location>
    <ligand>
        <name>Zn(2+)</name>
        <dbReference type="ChEBI" id="CHEBI:29105"/>
    </ligand>
</feature>
<dbReference type="GO" id="GO:0005829">
    <property type="term" value="C:cytosol"/>
    <property type="evidence" value="ECO:0007669"/>
    <property type="project" value="TreeGrafter"/>
</dbReference>
<dbReference type="PANTHER" id="PTHR10890:SF3">
    <property type="entry name" value="CYSTEINE--TRNA LIGASE, CYTOPLASMIC"/>
    <property type="match status" value="1"/>
</dbReference>
<dbReference type="GO" id="GO:0004817">
    <property type="term" value="F:cysteine-tRNA ligase activity"/>
    <property type="evidence" value="ECO:0007669"/>
    <property type="project" value="UniProtKB-UniRule"/>
</dbReference>
<dbReference type="CDD" id="cd00672">
    <property type="entry name" value="CysRS_core"/>
    <property type="match status" value="1"/>
</dbReference>
<evidence type="ECO:0000256" key="9">
    <source>
        <dbReference type="HAMAP-Rule" id="MF_00041"/>
    </source>
</evidence>
<keyword evidence="5 9" id="KW-0862">Zinc</keyword>
<dbReference type="PRINTS" id="PR00983">
    <property type="entry name" value="TRNASYNTHCYS"/>
</dbReference>
<feature type="binding site" evidence="9">
    <location>
        <position position="223"/>
    </location>
    <ligand>
        <name>Zn(2+)</name>
        <dbReference type="ChEBI" id="CHEBI:29105"/>
    </ligand>
</feature>
<comment type="catalytic activity">
    <reaction evidence="9">
        <text>tRNA(Cys) + L-cysteine + ATP = L-cysteinyl-tRNA(Cys) + AMP + diphosphate</text>
        <dbReference type="Rhea" id="RHEA:17773"/>
        <dbReference type="Rhea" id="RHEA-COMP:9661"/>
        <dbReference type="Rhea" id="RHEA-COMP:9679"/>
        <dbReference type="ChEBI" id="CHEBI:30616"/>
        <dbReference type="ChEBI" id="CHEBI:33019"/>
        <dbReference type="ChEBI" id="CHEBI:35235"/>
        <dbReference type="ChEBI" id="CHEBI:78442"/>
        <dbReference type="ChEBI" id="CHEBI:78517"/>
        <dbReference type="ChEBI" id="CHEBI:456215"/>
        <dbReference type="EC" id="6.1.1.16"/>
    </reaction>
</comment>
<dbReference type="HAMAP" id="MF_00041">
    <property type="entry name" value="Cys_tRNA_synth"/>
    <property type="match status" value="1"/>
</dbReference>
<dbReference type="GO" id="GO:0005524">
    <property type="term" value="F:ATP binding"/>
    <property type="evidence" value="ECO:0007669"/>
    <property type="project" value="UniProtKB-UniRule"/>
</dbReference>
<dbReference type="InterPro" id="IPR024909">
    <property type="entry name" value="Cys-tRNA/MSH_ligase"/>
</dbReference>
<comment type="subcellular location">
    <subcellularLocation>
        <location evidence="9">Cytoplasm</location>
    </subcellularLocation>
</comment>
<keyword evidence="7 9" id="KW-0648">Protein biosynthesis</keyword>
<dbReference type="SUPFAM" id="SSF52374">
    <property type="entry name" value="Nucleotidylyl transferase"/>
    <property type="match status" value="1"/>
</dbReference>
<dbReference type="GO" id="GO:0006423">
    <property type="term" value="P:cysteinyl-tRNA aminoacylation"/>
    <property type="evidence" value="ECO:0007669"/>
    <property type="project" value="UniProtKB-UniRule"/>
</dbReference>
<evidence type="ECO:0000256" key="8">
    <source>
        <dbReference type="ARBA" id="ARBA00023146"/>
    </source>
</evidence>
<keyword evidence="6 9" id="KW-0067">ATP-binding</keyword>
<keyword evidence="3 9" id="KW-0479">Metal-binding</keyword>
<evidence type="ECO:0000256" key="4">
    <source>
        <dbReference type="ARBA" id="ARBA00022741"/>
    </source>
</evidence>
<gene>
    <name evidence="9" type="primary">cysS</name>
    <name evidence="11" type="ORF">A2729_04370</name>
</gene>
<sequence>MEKLFLYNTLTRKKEQFKPLKDKTVSLYACGPTVYNYAHLGNLRTYIFEDILKRALLYNGYLVKHVMNITDVGHLTSDADSGEDKMEKGARREKKSVWEIAEFYTKEFKNNLKDLNILAPKVWCKATDYIKEQIDFIKVLEKKGLTYQTSDGVYFNAKKFPDYAQLAGLNLSGQKAGARVEVNAEKKNPFDFALWKFSPQDKKRQMEWPSPWGKGFPGWHLECSAMSIAKLGKEFDIHCGGIDHVSIHHTNERAQNWGLTGKETVKFWLHDEFLIVDSGRMGKSEGNFITLQTAIDKRFNPLAYRYLCLQTHYRQKLIFSWDALQAAQNALNNLYEVMAEYDQPKIGCAQYEADFLKAINDDLNLPKALAVVWDLIKDDTMPSAARKQTLLKFDSVLGLNLVKVKKPKIPSEIIKLAQERLNLRNRREWRKADEVRKKIEASGYFIDDTKEGFIIKVKK</sequence>
<dbReference type="NCBIfam" id="TIGR00435">
    <property type="entry name" value="cysS"/>
    <property type="match status" value="1"/>
</dbReference>
<evidence type="ECO:0000256" key="1">
    <source>
        <dbReference type="ARBA" id="ARBA00011245"/>
    </source>
</evidence>
<dbReference type="Proteomes" id="UP000178930">
    <property type="component" value="Unassembled WGS sequence"/>
</dbReference>
<evidence type="ECO:0000256" key="6">
    <source>
        <dbReference type="ARBA" id="ARBA00022840"/>
    </source>
</evidence>
<dbReference type="InterPro" id="IPR015803">
    <property type="entry name" value="Cys-tRNA-ligase"/>
</dbReference>
<protein>
    <recommendedName>
        <fullName evidence="9">Cysteine--tRNA ligase</fullName>
        <ecNumber evidence="9">6.1.1.16</ecNumber>
    </recommendedName>
    <alternativeName>
        <fullName evidence="9">Cysteinyl-tRNA synthetase</fullName>
        <shortName evidence="9">CysRS</shortName>
    </alternativeName>
</protein>
<feature type="short sequence motif" description="'KMSKS' region" evidence="9">
    <location>
        <begin position="280"/>
        <end position="284"/>
    </location>
</feature>
<keyword evidence="8 9" id="KW-0030">Aminoacyl-tRNA synthetase</keyword>
<evidence type="ECO:0000256" key="7">
    <source>
        <dbReference type="ARBA" id="ARBA00022917"/>
    </source>
</evidence>
<keyword evidence="4 9" id="KW-0547">Nucleotide-binding</keyword>
<dbReference type="SUPFAM" id="SSF47323">
    <property type="entry name" value="Anticodon-binding domain of a subclass of class I aminoacyl-tRNA synthetases"/>
    <property type="match status" value="1"/>
</dbReference>
<evidence type="ECO:0000313" key="11">
    <source>
        <dbReference type="EMBL" id="OGY43381.1"/>
    </source>
</evidence>
<proteinExistence type="inferred from homology"/>
<comment type="caution">
    <text evidence="11">The sequence shown here is derived from an EMBL/GenBank/DDBJ whole genome shotgun (WGS) entry which is preliminary data.</text>
</comment>
<comment type="cofactor">
    <cofactor evidence="9">
        <name>Zn(2+)</name>
        <dbReference type="ChEBI" id="CHEBI:29105"/>
    </cofactor>
    <text evidence="9">Binds 1 zinc ion per subunit.</text>
</comment>
<accession>A0A1G1XTS1</accession>
<dbReference type="Pfam" id="PF01406">
    <property type="entry name" value="tRNA-synt_1e"/>
    <property type="match status" value="1"/>
</dbReference>
<dbReference type="EMBL" id="MHIB01000037">
    <property type="protein sequence ID" value="OGY43381.1"/>
    <property type="molecule type" value="Genomic_DNA"/>
</dbReference>
<keyword evidence="9" id="KW-0963">Cytoplasm</keyword>
<dbReference type="GO" id="GO:0008270">
    <property type="term" value="F:zinc ion binding"/>
    <property type="evidence" value="ECO:0007669"/>
    <property type="project" value="UniProtKB-UniRule"/>
</dbReference>
<feature type="domain" description="tRNA synthetases class I catalytic" evidence="10">
    <location>
        <begin position="17"/>
        <end position="328"/>
    </location>
</feature>
<evidence type="ECO:0000256" key="3">
    <source>
        <dbReference type="ARBA" id="ARBA00022723"/>
    </source>
</evidence>
<dbReference type="InterPro" id="IPR032678">
    <property type="entry name" value="tRNA-synt_1_cat_dom"/>
</dbReference>
<dbReference type="STRING" id="1797532.A2729_04370"/>
<feature type="binding site" evidence="9">
    <location>
        <position position="30"/>
    </location>
    <ligand>
        <name>Zn(2+)</name>
        <dbReference type="ChEBI" id="CHEBI:29105"/>
    </ligand>
</feature>
<dbReference type="InterPro" id="IPR009080">
    <property type="entry name" value="tRNAsynth_Ia_anticodon-bd"/>
</dbReference>
<feature type="binding site" evidence="9">
    <location>
        <position position="252"/>
    </location>
    <ligand>
        <name>Zn(2+)</name>
        <dbReference type="ChEBI" id="CHEBI:29105"/>
    </ligand>
</feature>
<dbReference type="AlphaFoldDB" id="A0A1G1XTS1"/>
<comment type="similarity">
    <text evidence="9">Belongs to the class-I aminoacyl-tRNA synthetase family.</text>
</comment>
<dbReference type="InterPro" id="IPR014729">
    <property type="entry name" value="Rossmann-like_a/b/a_fold"/>
</dbReference>
<organism evidence="11 12">
    <name type="scientific">Candidatus Buchananbacteria bacterium RIFCSPHIGHO2_01_FULL_39_14</name>
    <dbReference type="NCBI Taxonomy" id="1797532"/>
    <lineage>
        <taxon>Bacteria</taxon>
        <taxon>Candidatus Buchananiibacteriota</taxon>
    </lineage>
</organism>
<feature type="short sequence motif" description="'HIGH' region" evidence="9">
    <location>
        <begin position="32"/>
        <end position="42"/>
    </location>
</feature>
<comment type="subunit">
    <text evidence="1 9">Monomer.</text>
</comment>
<dbReference type="EC" id="6.1.1.16" evidence="9"/>
<dbReference type="Gene3D" id="3.40.50.620">
    <property type="entry name" value="HUPs"/>
    <property type="match status" value="1"/>
</dbReference>
<evidence type="ECO:0000256" key="2">
    <source>
        <dbReference type="ARBA" id="ARBA00022598"/>
    </source>
</evidence>
<evidence type="ECO:0000256" key="5">
    <source>
        <dbReference type="ARBA" id="ARBA00022833"/>
    </source>
</evidence>
<dbReference type="PANTHER" id="PTHR10890">
    <property type="entry name" value="CYSTEINYL-TRNA SYNTHETASE"/>
    <property type="match status" value="1"/>
</dbReference>